<keyword evidence="7" id="KW-0275">Fatty acid biosynthesis</keyword>
<protein>
    <submittedName>
        <fullName evidence="11">3-oxoacyl-[acyl-carrier-protein] synthase 3</fullName>
        <ecNumber evidence="11">2.3.1.180</ecNumber>
    </submittedName>
</protein>
<accession>A0A379C2W1</accession>
<feature type="domain" description="Beta-ketoacyl-[acyl-carrier-protein] synthase III C-terminal" evidence="9">
    <location>
        <begin position="213"/>
        <end position="297"/>
    </location>
</feature>
<keyword evidence="4 11" id="KW-0808">Transferase</keyword>
<sequence length="298" mass="33529">MGLIIEKASKIDLEDKRDNFYFEKRLDTTDEWIRKRTGIKERFISHTPLSEMATDVAFKLNLSQEEKERIKILIVSTIGGDYIVPSLASYVHGKLSLPQEVLAFDINMACSGFVGASILCETYLKENELALVIGAEKLSDFTDMADRSTAIIFADGAGAVLYKKDSSKFYKDLGTIFDSKNLTLKRNSYLKMNGREVFKFAINEVPKSIKKLLQESGLKDEDIDIFLLHQANERIKNSVEKHFKGYFYSNIETMGNTSSASVAMSLGDLYEKNILKDKKILLCGFGGGLNYQTCIVRG</sequence>
<dbReference type="PANTHER" id="PTHR43091:SF1">
    <property type="entry name" value="BETA-KETOACYL-[ACYL-CARRIER-PROTEIN] SYNTHASE III, CHLOROPLASTIC"/>
    <property type="match status" value="1"/>
</dbReference>
<comment type="similarity">
    <text evidence="2">Belongs to the thiolase-like superfamily. FabH family.</text>
</comment>
<evidence type="ECO:0000259" key="9">
    <source>
        <dbReference type="Pfam" id="PF08541"/>
    </source>
</evidence>
<name>A0A379C2W1_9FIRM</name>
<keyword evidence="3" id="KW-0444">Lipid biosynthesis</keyword>
<comment type="pathway">
    <text evidence="1">Lipid metabolism.</text>
</comment>
<dbReference type="AlphaFoldDB" id="A0A379C2W1"/>
<evidence type="ECO:0000259" key="10">
    <source>
        <dbReference type="Pfam" id="PF08545"/>
    </source>
</evidence>
<dbReference type="Pfam" id="PF08541">
    <property type="entry name" value="ACP_syn_III_C"/>
    <property type="match status" value="1"/>
</dbReference>
<evidence type="ECO:0000313" key="12">
    <source>
        <dbReference type="Proteomes" id="UP000255517"/>
    </source>
</evidence>
<evidence type="ECO:0000313" key="11">
    <source>
        <dbReference type="EMBL" id="SUB56584.1"/>
    </source>
</evidence>
<keyword evidence="5" id="KW-0276">Fatty acid metabolism</keyword>
<keyword evidence="6" id="KW-0443">Lipid metabolism</keyword>
<proteinExistence type="inferred from homology"/>
<evidence type="ECO:0000256" key="8">
    <source>
        <dbReference type="ARBA" id="ARBA00023268"/>
    </source>
</evidence>
<dbReference type="InterPro" id="IPR013751">
    <property type="entry name" value="ACP_syn_III_N"/>
</dbReference>
<gene>
    <name evidence="11" type="primary">fabH</name>
    <name evidence="11" type="ORF">NCTC13149_00356</name>
</gene>
<dbReference type="InterPro" id="IPR016039">
    <property type="entry name" value="Thiolase-like"/>
</dbReference>
<dbReference type="Proteomes" id="UP000255517">
    <property type="component" value="Unassembled WGS sequence"/>
</dbReference>
<evidence type="ECO:0000256" key="1">
    <source>
        <dbReference type="ARBA" id="ARBA00005189"/>
    </source>
</evidence>
<dbReference type="RefSeq" id="WP_019034732.1">
    <property type="nucleotide sequence ID" value="NZ_JASOZY010000002.1"/>
</dbReference>
<dbReference type="GO" id="GO:0033818">
    <property type="term" value="F:beta-ketoacyl-acyl-carrier-protein synthase III activity"/>
    <property type="evidence" value="ECO:0007669"/>
    <property type="project" value="UniProtKB-EC"/>
</dbReference>
<dbReference type="PANTHER" id="PTHR43091">
    <property type="entry name" value="3-OXOACYL-[ACYL-CARRIER-PROTEIN] SYNTHASE"/>
    <property type="match status" value="1"/>
</dbReference>
<evidence type="ECO:0000256" key="6">
    <source>
        <dbReference type="ARBA" id="ARBA00023098"/>
    </source>
</evidence>
<feature type="domain" description="Beta-ketoacyl-[acyl-carrier-protein] synthase III N-terminal" evidence="10">
    <location>
        <begin position="104"/>
        <end position="168"/>
    </location>
</feature>
<dbReference type="CDD" id="cd00830">
    <property type="entry name" value="KAS_III"/>
    <property type="match status" value="1"/>
</dbReference>
<keyword evidence="11" id="KW-0012">Acyltransferase</keyword>
<dbReference type="SUPFAM" id="SSF53901">
    <property type="entry name" value="Thiolase-like"/>
    <property type="match status" value="1"/>
</dbReference>
<dbReference type="GO" id="GO:0006633">
    <property type="term" value="P:fatty acid biosynthetic process"/>
    <property type="evidence" value="ECO:0007669"/>
    <property type="project" value="UniProtKB-KW"/>
</dbReference>
<dbReference type="EMBL" id="UGSZ01000001">
    <property type="protein sequence ID" value="SUB56584.1"/>
    <property type="molecule type" value="Genomic_DNA"/>
</dbReference>
<evidence type="ECO:0000256" key="4">
    <source>
        <dbReference type="ARBA" id="ARBA00022679"/>
    </source>
</evidence>
<dbReference type="OrthoDB" id="9815506at2"/>
<dbReference type="InterPro" id="IPR013747">
    <property type="entry name" value="ACP_syn_III_C"/>
</dbReference>
<reference evidence="11 12" key="1">
    <citation type="submission" date="2018-06" db="EMBL/GenBank/DDBJ databases">
        <authorList>
            <consortium name="Pathogen Informatics"/>
            <person name="Doyle S."/>
        </authorList>
    </citation>
    <scope>NUCLEOTIDE SEQUENCE [LARGE SCALE GENOMIC DNA]</scope>
    <source>
        <strain evidence="11 12">NCTC13149</strain>
    </source>
</reference>
<dbReference type="STRING" id="1122949.GCA_000378725_00925"/>
<organism evidence="11 12">
    <name type="scientific">Peptoniphilus lacrimalis</name>
    <dbReference type="NCBI Taxonomy" id="33031"/>
    <lineage>
        <taxon>Bacteria</taxon>
        <taxon>Bacillati</taxon>
        <taxon>Bacillota</taxon>
        <taxon>Tissierellia</taxon>
        <taxon>Tissierellales</taxon>
        <taxon>Peptoniphilaceae</taxon>
        <taxon>Peptoniphilus</taxon>
    </lineage>
</organism>
<dbReference type="Gene3D" id="3.40.47.10">
    <property type="match status" value="1"/>
</dbReference>
<dbReference type="EC" id="2.3.1.180" evidence="11"/>
<evidence type="ECO:0000256" key="2">
    <source>
        <dbReference type="ARBA" id="ARBA00008642"/>
    </source>
</evidence>
<keyword evidence="8" id="KW-0511">Multifunctional enzyme</keyword>
<evidence type="ECO:0000256" key="7">
    <source>
        <dbReference type="ARBA" id="ARBA00023160"/>
    </source>
</evidence>
<evidence type="ECO:0000256" key="3">
    <source>
        <dbReference type="ARBA" id="ARBA00022516"/>
    </source>
</evidence>
<evidence type="ECO:0000256" key="5">
    <source>
        <dbReference type="ARBA" id="ARBA00022832"/>
    </source>
</evidence>
<dbReference type="GO" id="GO:0004315">
    <property type="term" value="F:3-oxoacyl-[acyl-carrier-protein] synthase activity"/>
    <property type="evidence" value="ECO:0007669"/>
    <property type="project" value="InterPro"/>
</dbReference>
<dbReference type="Pfam" id="PF08545">
    <property type="entry name" value="ACP_syn_III"/>
    <property type="match status" value="1"/>
</dbReference>